<name>A0ABP8YWF5_9ACTN</name>
<dbReference type="RefSeq" id="WP_246993987.1">
    <property type="nucleotide sequence ID" value="NZ_BAABIE010000001.1"/>
</dbReference>
<keyword evidence="2" id="KW-0456">Lyase</keyword>
<evidence type="ECO:0000313" key="3">
    <source>
        <dbReference type="Proteomes" id="UP001500822"/>
    </source>
</evidence>
<dbReference type="InterPro" id="IPR050571">
    <property type="entry name" value="Class-IV_PLP-Dep_Aminotrnsfr"/>
</dbReference>
<organism evidence="2 3">
    <name type="scientific">Gordonia alkaliphila</name>
    <dbReference type="NCBI Taxonomy" id="1053547"/>
    <lineage>
        <taxon>Bacteria</taxon>
        <taxon>Bacillati</taxon>
        <taxon>Actinomycetota</taxon>
        <taxon>Actinomycetes</taxon>
        <taxon>Mycobacteriales</taxon>
        <taxon>Gordoniaceae</taxon>
        <taxon>Gordonia</taxon>
    </lineage>
</organism>
<dbReference type="Gene3D" id="3.20.10.10">
    <property type="entry name" value="D-amino Acid Aminotransferase, subunit A, domain 2"/>
    <property type="match status" value="1"/>
</dbReference>
<dbReference type="Proteomes" id="UP001500822">
    <property type="component" value="Unassembled WGS sequence"/>
</dbReference>
<dbReference type="InterPro" id="IPR043131">
    <property type="entry name" value="BCAT-like_N"/>
</dbReference>
<dbReference type="GO" id="GO:0016829">
    <property type="term" value="F:lyase activity"/>
    <property type="evidence" value="ECO:0007669"/>
    <property type="project" value="UniProtKB-KW"/>
</dbReference>
<evidence type="ECO:0000256" key="1">
    <source>
        <dbReference type="ARBA" id="ARBA00009320"/>
    </source>
</evidence>
<comment type="caution">
    <text evidence="2">The sequence shown here is derived from an EMBL/GenBank/DDBJ whole genome shotgun (WGS) entry which is preliminary data.</text>
</comment>
<dbReference type="NCBIfam" id="NF005887">
    <property type="entry name" value="PRK07849.1-2"/>
    <property type="match status" value="1"/>
</dbReference>
<dbReference type="Gene3D" id="3.30.470.10">
    <property type="match status" value="1"/>
</dbReference>
<gene>
    <name evidence="2" type="ORF">GCM10023217_01960</name>
</gene>
<dbReference type="NCBIfam" id="NF005886">
    <property type="entry name" value="PRK07849.1-1"/>
    <property type="match status" value="1"/>
</dbReference>
<protein>
    <submittedName>
        <fullName evidence="2">Aminodeoxychorismate lyase</fullName>
    </submittedName>
</protein>
<dbReference type="PANTHER" id="PTHR42743">
    <property type="entry name" value="AMINO-ACID AMINOTRANSFERASE"/>
    <property type="match status" value="1"/>
</dbReference>
<dbReference type="EMBL" id="BAABIE010000001">
    <property type="protein sequence ID" value="GAA4738208.1"/>
    <property type="molecule type" value="Genomic_DNA"/>
</dbReference>
<sequence length="286" mass="29807">MSVLVSGDGRVLDPDRPLLFADDLAALRGDGVFETLLVRAGRARLIDAHLDRLVDGAAALALPAPDRAGLRRAVEVAAGAWAAREGRAEGLLRISHSRGRESRPAAGPTCYVTVGPVADRVAAARRDGISVLTLDRGWGTRAQESPWLLAGTKALAYASNMAALRYAADRGADDAVFTGPGGRVWEGPRSTVVLEVGGELRTPPRSGPILPGTTQAALFELARTRGIVAREVEMTVDDLHGAAGVWLLSSITLAARVHTLDGRTLPASAPDGLPVAELVDAAVSAD</sequence>
<proteinExistence type="inferred from homology"/>
<dbReference type="InterPro" id="IPR043132">
    <property type="entry name" value="BCAT-like_C"/>
</dbReference>
<accession>A0ABP8YWF5</accession>
<reference evidence="3" key="1">
    <citation type="journal article" date="2019" name="Int. J. Syst. Evol. Microbiol.">
        <title>The Global Catalogue of Microorganisms (GCM) 10K type strain sequencing project: providing services to taxonomists for standard genome sequencing and annotation.</title>
        <authorList>
            <consortium name="The Broad Institute Genomics Platform"/>
            <consortium name="The Broad Institute Genome Sequencing Center for Infectious Disease"/>
            <person name="Wu L."/>
            <person name="Ma J."/>
        </authorList>
    </citation>
    <scope>NUCLEOTIDE SEQUENCE [LARGE SCALE GENOMIC DNA]</scope>
    <source>
        <strain evidence="3">JCM 18077</strain>
    </source>
</reference>
<dbReference type="Pfam" id="PF01063">
    <property type="entry name" value="Aminotran_4"/>
    <property type="match status" value="1"/>
</dbReference>
<dbReference type="SUPFAM" id="SSF56752">
    <property type="entry name" value="D-aminoacid aminotransferase-like PLP-dependent enzymes"/>
    <property type="match status" value="1"/>
</dbReference>
<keyword evidence="3" id="KW-1185">Reference proteome</keyword>
<dbReference type="PANTHER" id="PTHR42743:SF11">
    <property type="entry name" value="AMINODEOXYCHORISMATE LYASE"/>
    <property type="match status" value="1"/>
</dbReference>
<dbReference type="InterPro" id="IPR001544">
    <property type="entry name" value="Aminotrans_IV"/>
</dbReference>
<evidence type="ECO:0000313" key="2">
    <source>
        <dbReference type="EMBL" id="GAA4738208.1"/>
    </source>
</evidence>
<dbReference type="InterPro" id="IPR036038">
    <property type="entry name" value="Aminotransferase-like"/>
</dbReference>
<comment type="similarity">
    <text evidence="1">Belongs to the class-IV pyridoxal-phosphate-dependent aminotransferase family.</text>
</comment>